<protein>
    <submittedName>
        <fullName evidence="1">Uncharacterized protein</fullName>
    </submittedName>
</protein>
<reference evidence="1 2" key="1">
    <citation type="submission" date="2009-01" db="EMBL/GenBank/DDBJ databases">
        <authorList>
            <person name="Fulton L."/>
            <person name="Clifton S."/>
            <person name="Fulton B."/>
            <person name="Xu J."/>
            <person name="Minx P."/>
            <person name="Pepin K.H."/>
            <person name="Johnson M."/>
            <person name="Bhonagiri V."/>
            <person name="Nash W.E."/>
            <person name="Mardis E.R."/>
            <person name="Wilson R.K."/>
        </authorList>
    </citation>
    <scope>NUCLEOTIDE SEQUENCE [LARGE SCALE GENOMIC DNA]</scope>
    <source>
        <strain evidence="1 2">DSM 5476</strain>
    </source>
</reference>
<gene>
    <name evidence="1" type="ORF">CLOSTMETH_01711</name>
</gene>
<dbReference type="HOGENOM" id="CLU_2715261_0_0_9"/>
<organism evidence="1 2">
    <name type="scientific">[Clostridium] methylpentosum DSM 5476</name>
    <dbReference type="NCBI Taxonomy" id="537013"/>
    <lineage>
        <taxon>Bacteria</taxon>
        <taxon>Bacillati</taxon>
        <taxon>Bacillota</taxon>
        <taxon>Clostridia</taxon>
        <taxon>Eubacteriales</taxon>
        <taxon>Oscillospiraceae</taxon>
        <taxon>Oscillospiraceae incertae sedis</taxon>
    </lineage>
</organism>
<name>C0ECZ0_9FIRM</name>
<sequence>MGCARIEINHRISDVNLFISRAVDVLKQNPGRRDQPVTRRFVCPCGCITAQAIIRNSNGAPSARCPKCGMNF</sequence>
<dbReference type="EMBL" id="ACEC01000058">
    <property type="protein sequence ID" value="EEG30642.1"/>
    <property type="molecule type" value="Genomic_DNA"/>
</dbReference>
<accession>C0ECZ0</accession>
<proteinExistence type="predicted"/>
<evidence type="ECO:0000313" key="1">
    <source>
        <dbReference type="EMBL" id="EEG30642.1"/>
    </source>
</evidence>
<comment type="caution">
    <text evidence="1">The sequence shown here is derived from an EMBL/GenBank/DDBJ whole genome shotgun (WGS) entry which is preliminary data.</text>
</comment>
<dbReference type="STRING" id="537013.CLOSTMETH_01711"/>
<dbReference type="AlphaFoldDB" id="C0ECZ0"/>
<reference evidence="1 2" key="2">
    <citation type="submission" date="2009-02" db="EMBL/GenBank/DDBJ databases">
        <title>Draft genome sequence of Clostridium methylpentosum (DSM 5476).</title>
        <authorList>
            <person name="Sudarsanam P."/>
            <person name="Ley R."/>
            <person name="Guruge J."/>
            <person name="Turnbaugh P.J."/>
            <person name="Mahowald M."/>
            <person name="Liep D."/>
            <person name="Gordon J."/>
        </authorList>
    </citation>
    <scope>NUCLEOTIDE SEQUENCE [LARGE SCALE GENOMIC DNA]</scope>
    <source>
        <strain evidence="1 2">DSM 5476</strain>
    </source>
</reference>
<keyword evidence="2" id="KW-1185">Reference proteome</keyword>
<dbReference type="Proteomes" id="UP000003340">
    <property type="component" value="Unassembled WGS sequence"/>
</dbReference>
<evidence type="ECO:0000313" key="2">
    <source>
        <dbReference type="Proteomes" id="UP000003340"/>
    </source>
</evidence>